<dbReference type="PANTHER" id="PTHR45695">
    <property type="entry name" value="LEUCOKININ RECEPTOR-RELATED"/>
    <property type="match status" value="1"/>
</dbReference>
<keyword evidence="4 11" id="KW-1133">Transmembrane helix</keyword>
<dbReference type="PRINTS" id="PR01012">
    <property type="entry name" value="NRPEPTIDEYR"/>
</dbReference>
<feature type="compositionally biased region" description="Low complexity" evidence="10">
    <location>
        <begin position="292"/>
        <end position="304"/>
    </location>
</feature>
<evidence type="ECO:0000256" key="10">
    <source>
        <dbReference type="SAM" id="MobiDB-lite"/>
    </source>
</evidence>
<evidence type="ECO:0000256" key="3">
    <source>
        <dbReference type="ARBA" id="ARBA00022692"/>
    </source>
</evidence>
<feature type="region of interest" description="Disordered" evidence="10">
    <location>
        <begin position="270"/>
        <end position="307"/>
    </location>
</feature>
<keyword evidence="7 9" id="KW-0675">Receptor</keyword>
<evidence type="ECO:0000256" key="1">
    <source>
        <dbReference type="ARBA" id="ARBA00004141"/>
    </source>
</evidence>
<comment type="similarity">
    <text evidence="2 9">Belongs to the G-protein coupled receptor 1 family.</text>
</comment>
<feature type="transmembrane region" description="Helical" evidence="11">
    <location>
        <begin position="77"/>
        <end position="97"/>
    </location>
</feature>
<keyword evidence="3 9" id="KW-0812">Transmembrane</keyword>
<keyword evidence="8 9" id="KW-0807">Transducer</keyword>
<evidence type="ECO:0000256" key="11">
    <source>
        <dbReference type="SAM" id="Phobius"/>
    </source>
</evidence>
<dbReference type="PRINTS" id="PR00237">
    <property type="entry name" value="GPCRRHODOPSN"/>
</dbReference>
<keyword evidence="6 11" id="KW-0472">Membrane</keyword>
<dbReference type="GO" id="GO:0005886">
    <property type="term" value="C:plasma membrane"/>
    <property type="evidence" value="ECO:0007669"/>
    <property type="project" value="TreeGrafter"/>
</dbReference>
<reference evidence="12" key="1">
    <citation type="submission" date="2021-11" db="EMBL/GenBank/DDBJ databases">
        <authorList>
            <person name="Schell T."/>
        </authorList>
    </citation>
    <scope>NUCLEOTIDE SEQUENCE</scope>
    <source>
        <strain evidence="12">M5</strain>
    </source>
</reference>
<evidence type="ECO:0000313" key="12">
    <source>
        <dbReference type="EMBL" id="CAH0113185.1"/>
    </source>
</evidence>
<dbReference type="GO" id="GO:0004983">
    <property type="term" value="F:neuropeptide Y receptor activity"/>
    <property type="evidence" value="ECO:0007669"/>
    <property type="project" value="InterPro"/>
</dbReference>
<evidence type="ECO:0000256" key="9">
    <source>
        <dbReference type="RuleBase" id="RU000688"/>
    </source>
</evidence>
<feature type="transmembrane region" description="Helical" evidence="11">
    <location>
        <begin position="156"/>
        <end position="178"/>
    </location>
</feature>
<dbReference type="SUPFAM" id="SSF81321">
    <property type="entry name" value="Family A G protein-coupled receptor-like"/>
    <property type="match status" value="1"/>
</dbReference>
<feature type="transmembrane region" description="Helical" evidence="11">
    <location>
        <begin position="318"/>
        <end position="341"/>
    </location>
</feature>
<dbReference type="Proteomes" id="UP000789390">
    <property type="component" value="Unassembled WGS sequence"/>
</dbReference>
<evidence type="ECO:0000256" key="6">
    <source>
        <dbReference type="ARBA" id="ARBA00023136"/>
    </source>
</evidence>
<evidence type="ECO:0008006" key="14">
    <source>
        <dbReference type="Google" id="ProtNLM"/>
    </source>
</evidence>
<evidence type="ECO:0000256" key="2">
    <source>
        <dbReference type="ARBA" id="ARBA00010663"/>
    </source>
</evidence>
<organism evidence="12 13">
    <name type="scientific">Daphnia galeata</name>
    <dbReference type="NCBI Taxonomy" id="27404"/>
    <lineage>
        <taxon>Eukaryota</taxon>
        <taxon>Metazoa</taxon>
        <taxon>Ecdysozoa</taxon>
        <taxon>Arthropoda</taxon>
        <taxon>Crustacea</taxon>
        <taxon>Branchiopoda</taxon>
        <taxon>Diplostraca</taxon>
        <taxon>Cladocera</taxon>
        <taxon>Anomopoda</taxon>
        <taxon>Daphniidae</taxon>
        <taxon>Daphnia</taxon>
    </lineage>
</organism>
<gene>
    <name evidence="12" type="ORF">DGAL_LOCUS16987</name>
</gene>
<evidence type="ECO:0000256" key="5">
    <source>
        <dbReference type="ARBA" id="ARBA00023040"/>
    </source>
</evidence>
<dbReference type="InterPro" id="IPR000276">
    <property type="entry name" value="GPCR_Rhodpsn"/>
</dbReference>
<keyword evidence="5 9" id="KW-0297">G-protein coupled receptor</keyword>
<proteinExistence type="inferred from homology"/>
<dbReference type="PROSITE" id="PS00237">
    <property type="entry name" value="G_PROTEIN_RECEP_F1_1"/>
    <property type="match status" value="1"/>
</dbReference>
<evidence type="ECO:0000313" key="13">
    <source>
        <dbReference type="Proteomes" id="UP000789390"/>
    </source>
</evidence>
<dbReference type="EMBL" id="CAKKLH010000336">
    <property type="protein sequence ID" value="CAH0113185.1"/>
    <property type="molecule type" value="Genomic_DNA"/>
</dbReference>
<dbReference type="PANTHER" id="PTHR45695:SF26">
    <property type="entry name" value="NEUROPEPTIDE CCHAMIDE-1 RECEPTOR"/>
    <property type="match status" value="1"/>
</dbReference>
<evidence type="ECO:0000256" key="4">
    <source>
        <dbReference type="ARBA" id="ARBA00022989"/>
    </source>
</evidence>
<dbReference type="InterPro" id="IPR000611">
    <property type="entry name" value="NPY_rcpt"/>
</dbReference>
<feature type="transmembrane region" description="Helical" evidence="11">
    <location>
        <begin position="361"/>
        <end position="378"/>
    </location>
</feature>
<dbReference type="CDD" id="cd15927">
    <property type="entry name" value="7tmA_Bombesin_R-like"/>
    <property type="match status" value="1"/>
</dbReference>
<feature type="transmembrane region" description="Helical" evidence="11">
    <location>
        <begin position="40"/>
        <end position="65"/>
    </location>
</feature>
<comment type="subcellular location">
    <subcellularLocation>
        <location evidence="1">Membrane</location>
        <topology evidence="1">Multi-pass membrane protein</topology>
    </subcellularLocation>
</comment>
<evidence type="ECO:0000256" key="7">
    <source>
        <dbReference type="ARBA" id="ARBA00023170"/>
    </source>
</evidence>
<keyword evidence="13" id="KW-1185">Reference proteome</keyword>
<dbReference type="Gene3D" id="1.20.1070.10">
    <property type="entry name" value="Rhodopsin 7-helix transmembrane proteins"/>
    <property type="match status" value="1"/>
</dbReference>
<sequence>MLDEVMNESMGVNKSNWSSMYEDEENEEGYIEYKDRPETYIVPIVFAIIFLVGVIGNGSLIYVLCRHKSMRSVPNTFIFNLALGDLLILIFTVPFTSTVYTLDSWPFGEFACKASEFAKDTSVGVSVFTLTALSFDRYTAIVRPVQSFVSGPKSKLVIIFLLVIWVTSLILATPAAMFSHLMKANGSKIPDKEREMDANGTIIGPMFNDIYICYPFPPELGPNYPKLVILLRFLLHYCLPLLTIGTFYVIMAYHLLRSVQNIPGQATLTTTSSVRHRYPPDASSSNKTEPALLLQQQQQQQQQQPNQNRARRKLAKMVLSFVVLFAVCFLPIHVFFLWFYFHPNALQHYNGFWHTLKISGFVLAYINSCINPIALYCVSTSFRKHFNRLLCCCSADQFDGGISHSGPASYCGGSMCAGNNSRGGGAGTALLSDDPTVITHRSNSRRQNNITTTVNRRNHNETHRNAEAEYPLHEIHQQQPQTLLEKQSSC</sequence>
<dbReference type="AlphaFoldDB" id="A0A8J2WNU9"/>
<dbReference type="OrthoDB" id="10049706at2759"/>
<accession>A0A8J2WNU9</accession>
<dbReference type="Pfam" id="PF00001">
    <property type="entry name" value="7tm_1"/>
    <property type="match status" value="1"/>
</dbReference>
<comment type="caution">
    <text evidence="12">The sequence shown here is derived from an EMBL/GenBank/DDBJ whole genome shotgun (WGS) entry which is preliminary data.</text>
</comment>
<name>A0A8J2WNU9_9CRUS</name>
<feature type="transmembrane region" description="Helical" evidence="11">
    <location>
        <begin position="234"/>
        <end position="256"/>
    </location>
</feature>
<evidence type="ECO:0000256" key="8">
    <source>
        <dbReference type="ARBA" id="ARBA00023224"/>
    </source>
</evidence>
<protein>
    <recommendedName>
        <fullName evidence="14">G-protein coupled receptors family 1 profile domain-containing protein</fullName>
    </recommendedName>
</protein>